<accession>A0ABW3DBG0</accession>
<dbReference type="PANTHER" id="PTHR33164">
    <property type="entry name" value="TRANSCRIPTIONAL REGULATOR, MARR FAMILY"/>
    <property type="match status" value="1"/>
</dbReference>
<evidence type="ECO:0000256" key="2">
    <source>
        <dbReference type="ARBA" id="ARBA00023125"/>
    </source>
</evidence>
<keyword evidence="1" id="KW-0805">Transcription regulation</keyword>
<comment type="caution">
    <text evidence="5">The sequence shown here is derived from an EMBL/GenBank/DDBJ whole genome shotgun (WGS) entry which is preliminary data.</text>
</comment>
<dbReference type="InterPro" id="IPR036388">
    <property type="entry name" value="WH-like_DNA-bd_sf"/>
</dbReference>
<dbReference type="PROSITE" id="PS50995">
    <property type="entry name" value="HTH_MARR_2"/>
    <property type="match status" value="1"/>
</dbReference>
<dbReference type="PROSITE" id="PS01117">
    <property type="entry name" value="HTH_MARR_1"/>
    <property type="match status" value="1"/>
</dbReference>
<dbReference type="InterPro" id="IPR039422">
    <property type="entry name" value="MarR/SlyA-like"/>
</dbReference>
<dbReference type="SMART" id="SM00347">
    <property type="entry name" value="HTH_MARR"/>
    <property type="match status" value="1"/>
</dbReference>
<reference evidence="6" key="1">
    <citation type="journal article" date="2019" name="Int. J. Syst. Evol. Microbiol.">
        <title>The Global Catalogue of Microorganisms (GCM) 10K type strain sequencing project: providing services to taxonomists for standard genome sequencing and annotation.</title>
        <authorList>
            <consortium name="The Broad Institute Genomics Platform"/>
            <consortium name="The Broad Institute Genome Sequencing Center for Infectious Disease"/>
            <person name="Wu L."/>
            <person name="Ma J."/>
        </authorList>
    </citation>
    <scope>NUCLEOTIDE SEQUENCE [LARGE SCALE GENOMIC DNA]</scope>
    <source>
        <strain evidence="6">CCUG 57263</strain>
    </source>
</reference>
<dbReference type="Proteomes" id="UP001597120">
    <property type="component" value="Unassembled WGS sequence"/>
</dbReference>
<dbReference type="PANTHER" id="PTHR33164:SF89">
    <property type="entry name" value="MARR FAMILY REGULATORY PROTEIN"/>
    <property type="match status" value="1"/>
</dbReference>
<dbReference type="Pfam" id="PF12802">
    <property type="entry name" value="MarR_2"/>
    <property type="match status" value="1"/>
</dbReference>
<dbReference type="Gene3D" id="1.10.10.10">
    <property type="entry name" value="Winged helix-like DNA-binding domain superfamily/Winged helix DNA-binding domain"/>
    <property type="match status" value="1"/>
</dbReference>
<organism evidence="5 6">
    <name type="scientific">Paenibacillus residui</name>
    <dbReference type="NCBI Taxonomy" id="629724"/>
    <lineage>
        <taxon>Bacteria</taxon>
        <taxon>Bacillati</taxon>
        <taxon>Bacillota</taxon>
        <taxon>Bacilli</taxon>
        <taxon>Bacillales</taxon>
        <taxon>Paenibacillaceae</taxon>
        <taxon>Paenibacillus</taxon>
    </lineage>
</organism>
<dbReference type="EMBL" id="JBHTIU010000061">
    <property type="protein sequence ID" value="MFD0870840.1"/>
    <property type="molecule type" value="Genomic_DNA"/>
</dbReference>
<dbReference type="InterPro" id="IPR023187">
    <property type="entry name" value="Tscrpt_reg_MarR-type_CS"/>
</dbReference>
<dbReference type="PRINTS" id="PR00598">
    <property type="entry name" value="HTHMARR"/>
</dbReference>
<keyword evidence="3" id="KW-0804">Transcription</keyword>
<dbReference type="SUPFAM" id="SSF46785">
    <property type="entry name" value="Winged helix' DNA-binding domain"/>
    <property type="match status" value="1"/>
</dbReference>
<gene>
    <name evidence="5" type="ORF">ACFQ03_16995</name>
</gene>
<name>A0ABW3DBG0_9BACL</name>
<keyword evidence="6" id="KW-1185">Reference proteome</keyword>
<protein>
    <submittedName>
        <fullName evidence="5">MarR family winged helix-turn-helix transcriptional regulator</fullName>
    </submittedName>
</protein>
<evidence type="ECO:0000259" key="4">
    <source>
        <dbReference type="PROSITE" id="PS50995"/>
    </source>
</evidence>
<proteinExistence type="predicted"/>
<evidence type="ECO:0000256" key="3">
    <source>
        <dbReference type="ARBA" id="ARBA00023163"/>
    </source>
</evidence>
<feature type="domain" description="HTH marR-type" evidence="4">
    <location>
        <begin position="1"/>
        <end position="142"/>
    </location>
</feature>
<evidence type="ECO:0000256" key="1">
    <source>
        <dbReference type="ARBA" id="ARBA00023015"/>
    </source>
</evidence>
<keyword evidence="2" id="KW-0238">DNA-binding</keyword>
<dbReference type="RefSeq" id="WP_379289602.1">
    <property type="nucleotide sequence ID" value="NZ_JBHTIU010000061.1"/>
</dbReference>
<dbReference type="InterPro" id="IPR000835">
    <property type="entry name" value="HTH_MarR-typ"/>
</dbReference>
<evidence type="ECO:0000313" key="6">
    <source>
        <dbReference type="Proteomes" id="UP001597120"/>
    </source>
</evidence>
<dbReference type="InterPro" id="IPR036390">
    <property type="entry name" value="WH_DNA-bd_sf"/>
</dbReference>
<evidence type="ECO:0000313" key="5">
    <source>
        <dbReference type="EMBL" id="MFD0870840.1"/>
    </source>
</evidence>
<sequence length="188" mass="21838">MDFYKDLFLMQQTYSTLFSVTNKLQVQGDQYLQSLTSRQCMAMVAIVHLPEGGATLNNIARKLGTTKQSVKQLIDILEKKGYVNVVPSKQDKRAVNVGITESGKQVLMECSEKSIYFFAEAFKHFTTEEMEILWSLLKKLYRFDGEEQSGFEEEIEFERDNLTEVQSRAMKEFARLRTESEMKRRSNE</sequence>